<gene>
    <name evidence="1" type="ORF">K1T71_013099</name>
</gene>
<protein>
    <submittedName>
        <fullName evidence="1">Uncharacterized protein</fullName>
    </submittedName>
</protein>
<name>A0ACC1CJC4_9NEOP</name>
<dbReference type="EMBL" id="CM034410">
    <property type="protein sequence ID" value="KAJ0171549.1"/>
    <property type="molecule type" value="Genomic_DNA"/>
</dbReference>
<proteinExistence type="predicted"/>
<evidence type="ECO:0000313" key="2">
    <source>
        <dbReference type="Proteomes" id="UP000824533"/>
    </source>
</evidence>
<comment type="caution">
    <text evidence="1">The sequence shown here is derived from an EMBL/GenBank/DDBJ whole genome shotgun (WGS) entry which is preliminary data.</text>
</comment>
<evidence type="ECO:0000313" key="1">
    <source>
        <dbReference type="EMBL" id="KAJ0171549.1"/>
    </source>
</evidence>
<sequence>MFSTEFLAATLTATTFPHSALCACALSTSKKDFE</sequence>
<reference evidence="1 2" key="1">
    <citation type="journal article" date="2021" name="Front. Genet.">
        <title>Chromosome-Level Genome Assembly Reveals Significant Gene Expansion in the Toll and IMD Signaling Pathways of Dendrolimus kikuchii.</title>
        <authorList>
            <person name="Zhou J."/>
            <person name="Wu P."/>
            <person name="Xiong Z."/>
            <person name="Liu N."/>
            <person name="Zhao N."/>
            <person name="Ji M."/>
            <person name="Qiu Y."/>
            <person name="Yang B."/>
        </authorList>
    </citation>
    <scope>NUCLEOTIDE SEQUENCE [LARGE SCALE GENOMIC DNA]</scope>
    <source>
        <strain evidence="1">Ann1</strain>
    </source>
</reference>
<keyword evidence="2" id="KW-1185">Reference proteome</keyword>
<organism evidence="1 2">
    <name type="scientific">Dendrolimus kikuchii</name>
    <dbReference type="NCBI Taxonomy" id="765133"/>
    <lineage>
        <taxon>Eukaryota</taxon>
        <taxon>Metazoa</taxon>
        <taxon>Ecdysozoa</taxon>
        <taxon>Arthropoda</taxon>
        <taxon>Hexapoda</taxon>
        <taxon>Insecta</taxon>
        <taxon>Pterygota</taxon>
        <taxon>Neoptera</taxon>
        <taxon>Endopterygota</taxon>
        <taxon>Lepidoptera</taxon>
        <taxon>Glossata</taxon>
        <taxon>Ditrysia</taxon>
        <taxon>Bombycoidea</taxon>
        <taxon>Lasiocampidae</taxon>
        <taxon>Dendrolimus</taxon>
    </lineage>
</organism>
<dbReference type="Proteomes" id="UP000824533">
    <property type="component" value="Linkage Group LG24"/>
</dbReference>
<accession>A0ACC1CJC4</accession>